<evidence type="ECO:0000313" key="4">
    <source>
        <dbReference type="EMBL" id="NDY56401.1"/>
    </source>
</evidence>
<gene>
    <name evidence="4" type="ORF">G3N56_06550</name>
</gene>
<feature type="region of interest" description="Disordered" evidence="2">
    <location>
        <begin position="342"/>
        <end position="362"/>
    </location>
</feature>
<dbReference type="Pfam" id="PF00437">
    <property type="entry name" value="T2SSE"/>
    <property type="match status" value="1"/>
</dbReference>
<dbReference type="Gene3D" id="3.40.50.300">
    <property type="entry name" value="P-loop containing nucleotide triphosphate hydrolases"/>
    <property type="match status" value="1"/>
</dbReference>
<dbReference type="CDD" id="cd01131">
    <property type="entry name" value="PilT"/>
    <property type="match status" value="1"/>
</dbReference>
<dbReference type="PANTHER" id="PTHR30486:SF6">
    <property type="entry name" value="TYPE IV PILUS RETRACTATION ATPASE PILT"/>
    <property type="match status" value="1"/>
</dbReference>
<dbReference type="NCBIfam" id="TIGR01420">
    <property type="entry name" value="pilT_fam"/>
    <property type="match status" value="1"/>
</dbReference>
<dbReference type="InterPro" id="IPR027417">
    <property type="entry name" value="P-loop_NTPase"/>
</dbReference>
<protein>
    <submittedName>
        <fullName evidence="4">Type IV pilus twitching motility protein PilT</fullName>
    </submittedName>
</protein>
<dbReference type="SUPFAM" id="SSF52540">
    <property type="entry name" value="P-loop containing nucleoside triphosphate hydrolases"/>
    <property type="match status" value="1"/>
</dbReference>
<accession>A0A7K3NJM0</accession>
<dbReference type="InterPro" id="IPR050921">
    <property type="entry name" value="T4SS_GSP_E_ATPase"/>
</dbReference>
<evidence type="ECO:0000259" key="3">
    <source>
        <dbReference type="PROSITE" id="PS00662"/>
    </source>
</evidence>
<dbReference type="InterPro" id="IPR001482">
    <property type="entry name" value="T2SS/T4SS_dom"/>
</dbReference>
<organism evidence="4 5">
    <name type="scientific">Desulfolutivibrio sulfodismutans</name>
    <dbReference type="NCBI Taxonomy" id="63561"/>
    <lineage>
        <taxon>Bacteria</taxon>
        <taxon>Pseudomonadati</taxon>
        <taxon>Thermodesulfobacteriota</taxon>
        <taxon>Desulfovibrionia</taxon>
        <taxon>Desulfovibrionales</taxon>
        <taxon>Desulfovibrionaceae</taxon>
        <taxon>Desulfolutivibrio</taxon>
    </lineage>
</organism>
<evidence type="ECO:0000313" key="5">
    <source>
        <dbReference type="Proteomes" id="UP000469724"/>
    </source>
</evidence>
<evidence type="ECO:0000256" key="1">
    <source>
        <dbReference type="ARBA" id="ARBA00006611"/>
    </source>
</evidence>
<dbReference type="GO" id="GO:0016887">
    <property type="term" value="F:ATP hydrolysis activity"/>
    <property type="evidence" value="ECO:0007669"/>
    <property type="project" value="InterPro"/>
</dbReference>
<dbReference type="InterPro" id="IPR006321">
    <property type="entry name" value="PilT/PilU"/>
</dbReference>
<comment type="caution">
    <text evidence="4">The sequence shown here is derived from an EMBL/GenBank/DDBJ whole genome shotgun (WGS) entry which is preliminary data.</text>
</comment>
<dbReference type="InterPro" id="IPR003593">
    <property type="entry name" value="AAA+_ATPase"/>
</dbReference>
<dbReference type="Proteomes" id="UP000469724">
    <property type="component" value="Unassembled WGS sequence"/>
</dbReference>
<dbReference type="PANTHER" id="PTHR30486">
    <property type="entry name" value="TWITCHING MOTILITY PROTEIN PILT"/>
    <property type="match status" value="1"/>
</dbReference>
<comment type="similarity">
    <text evidence="1">Belongs to the GSP E family.</text>
</comment>
<dbReference type="EMBL" id="JAAGRQ010000018">
    <property type="protein sequence ID" value="NDY56401.1"/>
    <property type="molecule type" value="Genomic_DNA"/>
</dbReference>
<proteinExistence type="inferred from homology"/>
<feature type="domain" description="Bacterial type II secretion system protein E" evidence="3">
    <location>
        <begin position="194"/>
        <end position="208"/>
    </location>
</feature>
<evidence type="ECO:0000256" key="2">
    <source>
        <dbReference type="SAM" id="MobiDB-lite"/>
    </source>
</evidence>
<keyword evidence="5" id="KW-1185">Reference proteome</keyword>
<reference evidence="4 5" key="1">
    <citation type="submission" date="2020-02" db="EMBL/GenBank/DDBJ databases">
        <title>Comparative genomics of sulfur disproportionating microorganisms.</title>
        <authorList>
            <person name="Ward L.M."/>
            <person name="Bertran E."/>
            <person name="Johnston D.T."/>
        </authorList>
    </citation>
    <scope>NUCLEOTIDE SEQUENCE [LARGE SCALE GENOMIC DNA]</scope>
    <source>
        <strain evidence="4 5">DSM 3696</strain>
    </source>
</reference>
<name>A0A7K3NJM0_9BACT</name>
<sequence length="362" mass="39907">MAQIDAFFKMMHEMGASDLHLSSGSQPIIRLNGVLERVKYPAFDPDSLRKLLYEITPERKIKLFEEIGDIDFAHEAPGLARYRVNYFMQQRGMAAAFREIPNRVASLDDLGLPPLLAELAMLQKGLVLVTGPTGSGKSTTLAAMLGHANVNRRDHILTIEDPIEFVHESAGCLINQREIGRDSASFQKALRGALREDPDIILVGEMRDLETIELALEAAETGHLVLSTLHTMSAPKTVDRIIDAFPGERQAQIRAALSESLRAVVSQTLVRRADRPGRIAALEILIATPAIRNLIRESKIHQIPGAMETGKKFGMRTMEDSLIELVKNGLVDPREAAAKALNPERLRPFLPPDALPDPEAGK</sequence>
<dbReference type="Gene3D" id="3.30.450.90">
    <property type="match status" value="1"/>
</dbReference>
<dbReference type="GO" id="GO:0005524">
    <property type="term" value="F:ATP binding"/>
    <property type="evidence" value="ECO:0007669"/>
    <property type="project" value="InterPro"/>
</dbReference>
<dbReference type="PROSITE" id="PS00662">
    <property type="entry name" value="T2SP_E"/>
    <property type="match status" value="1"/>
</dbReference>
<dbReference type="RefSeq" id="WP_163301452.1">
    <property type="nucleotide sequence ID" value="NZ_JAAGRQ010000018.1"/>
</dbReference>
<dbReference type="SMART" id="SM00382">
    <property type="entry name" value="AAA"/>
    <property type="match status" value="1"/>
</dbReference>
<dbReference type="AlphaFoldDB" id="A0A7K3NJM0"/>